<keyword evidence="1" id="KW-0732">Signal</keyword>
<proteinExistence type="predicted"/>
<evidence type="ECO:0000313" key="2">
    <source>
        <dbReference type="EMBL" id="KTB27636.1"/>
    </source>
</evidence>
<dbReference type="Proteomes" id="UP000054988">
    <property type="component" value="Unassembled WGS sequence"/>
</dbReference>
<comment type="caution">
    <text evidence="2">The sequence shown here is derived from an EMBL/GenBank/DDBJ whole genome shotgun (WGS) entry which is preliminary data.</text>
</comment>
<sequence>MFSHLQTIIASLPPSVAMATTLDFWSNTRWDDVSQTDVQAALVDDTAYFHAKCVGPNVYCYGMPDAPDMVLHSKPFVRLLYHQQYWLSLAKDLNATSVDELLHSIEEFKSLRGPGIRFYVPFPVAERVWTHSEDSVRSKSTLLMQVYEDSWRRYPGPEEEWDQRLAFIVALARHINSAGSESEIVTSVRGRNLLKLIHDQIIEFGLYKPRTLNGLTWDKNALVAEWVRALKRVRECAGLPLSWAAEVPVEGLREDEVQVQLLSE</sequence>
<gene>
    <name evidence="2" type="ORF">WG66_19804</name>
</gene>
<dbReference type="EMBL" id="LATX01002528">
    <property type="protein sequence ID" value="KTB27636.1"/>
    <property type="molecule type" value="Genomic_DNA"/>
</dbReference>
<feature type="chain" id="PRO_5006901141" evidence="1">
    <location>
        <begin position="20"/>
        <end position="264"/>
    </location>
</feature>
<evidence type="ECO:0000256" key="1">
    <source>
        <dbReference type="SAM" id="SignalP"/>
    </source>
</evidence>
<name>A0A0W0EU56_MONRR</name>
<accession>A0A0W0EU56</accession>
<feature type="signal peptide" evidence="1">
    <location>
        <begin position="1"/>
        <end position="19"/>
    </location>
</feature>
<dbReference type="AlphaFoldDB" id="A0A0W0EU56"/>
<reference evidence="2 3" key="1">
    <citation type="submission" date="2015-12" db="EMBL/GenBank/DDBJ databases">
        <title>Draft genome sequence of Moniliophthora roreri, the causal agent of frosty pod rot of cacao.</title>
        <authorList>
            <person name="Aime M.C."/>
            <person name="Diaz-Valderrama J.R."/>
            <person name="Kijpornyongpan T."/>
            <person name="Phillips-Mora W."/>
        </authorList>
    </citation>
    <scope>NUCLEOTIDE SEQUENCE [LARGE SCALE GENOMIC DNA]</scope>
    <source>
        <strain evidence="2 3">MCA 2952</strain>
    </source>
</reference>
<protein>
    <submittedName>
        <fullName evidence="2">Uncharacterized protein</fullName>
    </submittedName>
</protein>
<evidence type="ECO:0000313" key="3">
    <source>
        <dbReference type="Proteomes" id="UP000054988"/>
    </source>
</evidence>
<organism evidence="2 3">
    <name type="scientific">Moniliophthora roreri</name>
    <name type="common">Frosty pod rot fungus</name>
    <name type="synonym">Monilia roreri</name>
    <dbReference type="NCBI Taxonomy" id="221103"/>
    <lineage>
        <taxon>Eukaryota</taxon>
        <taxon>Fungi</taxon>
        <taxon>Dikarya</taxon>
        <taxon>Basidiomycota</taxon>
        <taxon>Agaricomycotina</taxon>
        <taxon>Agaricomycetes</taxon>
        <taxon>Agaricomycetidae</taxon>
        <taxon>Agaricales</taxon>
        <taxon>Marasmiineae</taxon>
        <taxon>Marasmiaceae</taxon>
        <taxon>Moniliophthora</taxon>
    </lineage>
</organism>